<reference evidence="2 3" key="1">
    <citation type="submission" date="2020-07" db="EMBL/GenBank/DDBJ databases">
        <authorList>
            <person name="Criscuolo A."/>
        </authorList>
    </citation>
    <scope>NUCLEOTIDE SEQUENCE [LARGE SCALE GENOMIC DNA]</scope>
    <source>
        <strain evidence="3">CIP 111030</strain>
    </source>
</reference>
<keyword evidence="1" id="KW-1133">Transmembrane helix</keyword>
<protein>
    <submittedName>
        <fullName evidence="2">Uncharacterized protein</fullName>
    </submittedName>
</protein>
<evidence type="ECO:0000256" key="1">
    <source>
        <dbReference type="SAM" id="Phobius"/>
    </source>
</evidence>
<dbReference type="EMBL" id="CAJEWE010000007">
    <property type="protein sequence ID" value="CAD2073704.1"/>
    <property type="molecule type" value="Genomic_DNA"/>
</dbReference>
<evidence type="ECO:0000313" key="2">
    <source>
        <dbReference type="EMBL" id="CAD2073704.1"/>
    </source>
</evidence>
<proteinExistence type="predicted"/>
<accession>A0A6V7R9M6</accession>
<dbReference type="RefSeq" id="WP_186085706.1">
    <property type="nucleotide sequence ID" value="NZ_BMDB01000002.1"/>
</dbReference>
<dbReference type="AlphaFoldDB" id="A0A6V7R9M6"/>
<name>A0A6V7R9M6_9BACL</name>
<keyword evidence="3" id="KW-1185">Reference proteome</keyword>
<comment type="caution">
    <text evidence="2">The sequence shown here is derived from an EMBL/GenBank/DDBJ whole genome shotgun (WGS) entry which is preliminary data.</text>
</comment>
<organism evidence="2 3">
    <name type="scientific">Phocicoccus schoeneichii</name>
    <dbReference type="NCBI Taxonomy" id="1812261"/>
    <lineage>
        <taxon>Bacteria</taxon>
        <taxon>Bacillati</taxon>
        <taxon>Bacillota</taxon>
        <taxon>Bacilli</taxon>
        <taxon>Bacillales</taxon>
        <taxon>Salinicoccaceae</taxon>
        <taxon>Phocicoccus</taxon>
    </lineage>
</organism>
<keyword evidence="1" id="KW-0812">Transmembrane</keyword>
<feature type="transmembrane region" description="Helical" evidence="1">
    <location>
        <begin position="36"/>
        <end position="55"/>
    </location>
</feature>
<gene>
    <name evidence="2" type="ORF">JEOSCH030_00538</name>
</gene>
<evidence type="ECO:0000313" key="3">
    <source>
        <dbReference type="Proteomes" id="UP000521032"/>
    </source>
</evidence>
<sequence length="63" mass="7222">MKWWGIVLIAVIITGGIILLFDFLGPFQGLKHERMLNILTIFLLITGLTTTLIKIDENMKKKH</sequence>
<keyword evidence="1" id="KW-0472">Membrane</keyword>
<dbReference type="Proteomes" id="UP000521032">
    <property type="component" value="Unassembled WGS sequence"/>
</dbReference>
<feature type="transmembrane region" description="Helical" evidence="1">
    <location>
        <begin position="6"/>
        <end position="24"/>
    </location>
</feature>